<dbReference type="Gene3D" id="3.30.420.240">
    <property type="match status" value="1"/>
</dbReference>
<evidence type="ECO:0008006" key="4">
    <source>
        <dbReference type="Google" id="ProtNLM"/>
    </source>
</evidence>
<evidence type="ECO:0000313" key="3">
    <source>
        <dbReference type="Proteomes" id="UP001344906"/>
    </source>
</evidence>
<dbReference type="InterPro" id="IPR027417">
    <property type="entry name" value="P-loop_NTPase"/>
</dbReference>
<organism evidence="2 3">
    <name type="scientific">Dictyobacter halimunensis</name>
    <dbReference type="NCBI Taxonomy" id="3026934"/>
    <lineage>
        <taxon>Bacteria</taxon>
        <taxon>Bacillati</taxon>
        <taxon>Chloroflexota</taxon>
        <taxon>Ktedonobacteria</taxon>
        <taxon>Ktedonobacterales</taxon>
        <taxon>Dictyobacteraceae</taxon>
        <taxon>Dictyobacter</taxon>
    </lineage>
</organism>
<protein>
    <recommendedName>
        <fullName evidence="4">Terminase large subunit gp17-like C-terminal domain-containing protein</fullName>
    </recommendedName>
</protein>
<evidence type="ECO:0000313" key="2">
    <source>
        <dbReference type="EMBL" id="GLV60774.1"/>
    </source>
</evidence>
<evidence type="ECO:0000256" key="1">
    <source>
        <dbReference type="SAM" id="MobiDB-lite"/>
    </source>
</evidence>
<proteinExistence type="predicted"/>
<sequence>MEMDAVVEKRFQPGIGWFARHILGKPLYPYQEQVGDAILAAIRAGRGDTFTVMFARQMGKNQLSAVLEAYLLFAYPQGSIVKAAPTYKPQIVNSRMRLLNMLEVPMLRGRVWKSFGYIIGLAPEPALVDEQGGPRILFFSAGPESSIVGATASLLLEIDEAQDVQIEKYDVELKPMAATNNAVTVMYGTAWSDDTLLARMRAHNLERQQQDGIQRHFEFDWRTLGAINARYRSFVEGEMRRLGEEHVSIRTQYRLLPISGAGFLFNELQRHLLRGDHPWLAEPGDGEEDGYYVAGLDVGGEERPRPGQEQQTNNKRDSTILTIGRVSYNELELPRIEIVHQQWWTGLRHGDQYARVSALLLLWNIRRLLVDSSGLGEALASLLCDRFGSERIVGYKFSRVSKSRLTYQLLSLVNSARLKLYRSEEAPADVHEECWKQLRLARYRVPAEGCLDMYVDPAEGHDDFLMSLALCAEAIRDLQPPPIEGAIVRPRQLYLGDGRF</sequence>
<reference evidence="2 3" key="1">
    <citation type="submission" date="2023-02" db="EMBL/GenBank/DDBJ databases">
        <title>Dictyobacter halimunensis sp. nov., a new member of the class Ktedonobacteria from forest soil in a geothermal area.</title>
        <authorList>
            <person name="Rachmania M.K."/>
            <person name="Ningsih F."/>
            <person name="Sakai Y."/>
            <person name="Yabe S."/>
            <person name="Yokota A."/>
            <person name="Sjamsuridzal W."/>
        </authorList>
    </citation>
    <scope>NUCLEOTIDE SEQUENCE [LARGE SCALE GENOMIC DNA]</scope>
    <source>
        <strain evidence="2 3">S3.2.2.5</strain>
    </source>
</reference>
<gene>
    <name evidence="2" type="ORF">KDH_75930</name>
</gene>
<feature type="region of interest" description="Disordered" evidence="1">
    <location>
        <begin position="297"/>
        <end position="316"/>
    </location>
</feature>
<dbReference type="Proteomes" id="UP001344906">
    <property type="component" value="Unassembled WGS sequence"/>
</dbReference>
<comment type="caution">
    <text evidence="2">The sequence shown here is derived from an EMBL/GenBank/DDBJ whole genome shotgun (WGS) entry which is preliminary data.</text>
</comment>
<keyword evidence="3" id="KW-1185">Reference proteome</keyword>
<dbReference type="RefSeq" id="WP_338257933.1">
    <property type="nucleotide sequence ID" value="NZ_BSRI01000002.1"/>
</dbReference>
<dbReference type="EMBL" id="BSRI01000002">
    <property type="protein sequence ID" value="GLV60774.1"/>
    <property type="molecule type" value="Genomic_DNA"/>
</dbReference>
<name>A0ABQ6G2M2_9CHLR</name>
<accession>A0ABQ6G2M2</accession>
<dbReference type="Gene3D" id="3.40.50.300">
    <property type="entry name" value="P-loop containing nucleotide triphosphate hydrolases"/>
    <property type="match status" value="1"/>
</dbReference>